<dbReference type="Proteomes" id="UP000011083">
    <property type="component" value="Unassembled WGS sequence"/>
</dbReference>
<keyword evidence="4" id="KW-0458">Lysosome</keyword>
<protein>
    <recommendedName>
        <fullName evidence="3">TBC1 domain family member 7</fullName>
    </recommendedName>
</protein>
<dbReference type="InterPro" id="IPR039842">
    <property type="entry name" value="TBC1D7"/>
</dbReference>
<dbReference type="RefSeq" id="XP_004353458.1">
    <property type="nucleotide sequence ID" value="XM_004353406.1"/>
</dbReference>
<dbReference type="SUPFAM" id="SSF47923">
    <property type="entry name" value="Ypt/Rab-GAP domain of gyp1p"/>
    <property type="match status" value="2"/>
</dbReference>
<evidence type="ECO:0000256" key="4">
    <source>
        <dbReference type="ARBA" id="ARBA00023228"/>
    </source>
</evidence>
<dbReference type="GO" id="GO:0005765">
    <property type="term" value="C:lysosomal membrane"/>
    <property type="evidence" value="ECO:0007669"/>
    <property type="project" value="UniProtKB-SubCell"/>
</dbReference>
<dbReference type="InterPro" id="IPR035969">
    <property type="entry name" value="Rab-GAP_TBC_sf"/>
</dbReference>
<dbReference type="EMBL" id="KB007842">
    <property type="protein sequence ID" value="ELR23930.1"/>
    <property type="molecule type" value="Genomic_DNA"/>
</dbReference>
<evidence type="ECO:0000313" key="9">
    <source>
        <dbReference type="Proteomes" id="UP000011083"/>
    </source>
</evidence>
<proteinExistence type="predicted"/>
<dbReference type="PANTHER" id="PTHR13530">
    <property type="entry name" value="TBC1 DOMAIN FAMILY MEMBER 7"/>
    <property type="match status" value="1"/>
</dbReference>
<evidence type="ECO:0000256" key="1">
    <source>
        <dbReference type="ARBA" id="ARBA00004514"/>
    </source>
</evidence>
<dbReference type="OMA" id="VMHTMWL"/>
<evidence type="ECO:0000256" key="2">
    <source>
        <dbReference type="ARBA" id="ARBA00004656"/>
    </source>
</evidence>
<reference evidence="8 9" key="1">
    <citation type="journal article" date="2013" name="Genome Biol.">
        <title>Genome of Acanthamoeba castellanii highlights extensive lateral gene transfer and early evolution of tyrosine kinase signaling.</title>
        <authorList>
            <person name="Clarke M."/>
            <person name="Lohan A.J."/>
            <person name="Liu B."/>
            <person name="Lagkouvardos I."/>
            <person name="Roy S."/>
            <person name="Zafar N."/>
            <person name="Bertelli C."/>
            <person name="Schilde C."/>
            <person name="Kianianmomeni A."/>
            <person name="Burglin T.R."/>
            <person name="Frech C."/>
            <person name="Turcotte B."/>
            <person name="Kopec K.O."/>
            <person name="Synnott J.M."/>
            <person name="Choo C."/>
            <person name="Paponov I."/>
            <person name="Finkler A."/>
            <person name="Soon Heng Tan C."/>
            <person name="Hutchins A.P."/>
            <person name="Weinmeier T."/>
            <person name="Rattei T."/>
            <person name="Chu J.S."/>
            <person name="Gimenez G."/>
            <person name="Irimia M."/>
            <person name="Rigden D.J."/>
            <person name="Fitzpatrick D.A."/>
            <person name="Lorenzo-Morales J."/>
            <person name="Bateman A."/>
            <person name="Chiu C.H."/>
            <person name="Tang P."/>
            <person name="Hegemann P."/>
            <person name="Fromm H."/>
            <person name="Raoult D."/>
            <person name="Greub G."/>
            <person name="Miranda-Saavedra D."/>
            <person name="Chen N."/>
            <person name="Nash P."/>
            <person name="Ginger M.L."/>
            <person name="Horn M."/>
            <person name="Schaap P."/>
            <person name="Caler L."/>
            <person name="Loftus B."/>
        </authorList>
    </citation>
    <scope>NUCLEOTIDE SEQUENCE [LARGE SCALE GENOMIC DNA]</scope>
    <source>
        <strain evidence="8 9">Neff</strain>
    </source>
</reference>
<dbReference type="OrthoDB" id="18718at2759"/>
<comment type="function">
    <text evidence="5">Non-catalytic component of the TSC-TBC complex, a multiprotein complex that acts as a negative regulator of the canonical mTORC1 complex, an evolutionarily conserved central nutrient sensor that stimulates anabolic reactions and macromolecule biosynthesis to promote cellular biomass generation and growth. The TSC-TBC complex acts as a GTPase-activating protein (GAP) for the small GTPase RHEB, a direct activator of the protein kinase activity of mTORC1. In absence of nutrients, the TSC-TBC complex inhibits mTORC1, thereby preventing phosphorylation of ribosomal protein S6 kinase (RPS6KB1 and RPS6KB2) and EIF4EBP1 (4E-BP1) by the mTORC1 signaling. The TSC-TBC complex is inactivated in response to nutrients, relieving inhibition of mTORC1.</text>
</comment>
<dbReference type="GeneID" id="14924928"/>
<dbReference type="Gene3D" id="1.10.472.80">
    <property type="entry name" value="Ypt/Rab-GAP domain of gyp1p, domain 3"/>
    <property type="match status" value="1"/>
</dbReference>
<dbReference type="GO" id="GO:0032007">
    <property type="term" value="P:negative regulation of TOR signaling"/>
    <property type="evidence" value="ECO:0007669"/>
    <property type="project" value="TreeGrafter"/>
</dbReference>
<feature type="region of interest" description="Disordered" evidence="6">
    <location>
        <begin position="122"/>
        <end position="150"/>
    </location>
</feature>
<feature type="domain" description="Rab-GAP TBC" evidence="7">
    <location>
        <begin position="46"/>
        <end position="294"/>
    </location>
</feature>
<dbReference type="AlphaFoldDB" id="L8HFJ1"/>
<comment type="subcellular location">
    <subcellularLocation>
        <location evidence="1">Cytoplasm</location>
        <location evidence="1">Cytosol</location>
    </subcellularLocation>
    <subcellularLocation>
        <location evidence="2">Lysosome membrane</location>
    </subcellularLocation>
</comment>
<dbReference type="GO" id="GO:0005829">
    <property type="term" value="C:cytosol"/>
    <property type="evidence" value="ECO:0007669"/>
    <property type="project" value="UniProtKB-SubCell"/>
</dbReference>
<dbReference type="KEGG" id="acan:ACA1_074980"/>
<keyword evidence="9" id="KW-1185">Reference proteome</keyword>
<sequence>MRSNFRAHYYTSLGFQGAELKSSLELMLKDNVVETKKLHKICLSCALPPEYRAIIWKLLLGVLPVYREVWEFVHQQKTAQYEDIKHAALLIYRSVLSPCLSTLIVERQRLTLFPSDTIRSLQGRPDISQAPTEHTDDSPSVPRAIPSPSSATAQLSKSEMADLLSVVYRVQTYLFDESSQTAQKQDYDAEELRRIAEVFCYVCGTQSEADAYWCYSAFLQCREQIYGHHATGIYHQINVLSRLVEKCVPDVWRHLLSLHITLDGFSYQWFRGYFTSCLPLHSLDKVWDRVMAVSHDFLACLGCAIVMHLKYKILDISNPRELKHFLGGVHLPKVNVEQLIAKATELYSGDLQELQVKTKQLSPT</sequence>
<dbReference type="InterPro" id="IPR000195">
    <property type="entry name" value="Rab-GAP-TBC_dom"/>
</dbReference>
<dbReference type="Pfam" id="PF00566">
    <property type="entry name" value="RabGAP-TBC"/>
    <property type="match status" value="1"/>
</dbReference>
<evidence type="ECO:0000259" key="7">
    <source>
        <dbReference type="PROSITE" id="PS50086"/>
    </source>
</evidence>
<accession>L8HFJ1</accession>
<evidence type="ECO:0000256" key="3">
    <source>
        <dbReference type="ARBA" id="ARBA00015455"/>
    </source>
</evidence>
<dbReference type="PROSITE" id="PS50086">
    <property type="entry name" value="TBC_RABGAP"/>
    <property type="match status" value="1"/>
</dbReference>
<organism evidence="8 9">
    <name type="scientific">Acanthamoeba castellanii (strain ATCC 30010 / Neff)</name>
    <dbReference type="NCBI Taxonomy" id="1257118"/>
    <lineage>
        <taxon>Eukaryota</taxon>
        <taxon>Amoebozoa</taxon>
        <taxon>Discosea</taxon>
        <taxon>Longamoebia</taxon>
        <taxon>Centramoebida</taxon>
        <taxon>Acanthamoebidae</taxon>
        <taxon>Acanthamoeba</taxon>
    </lineage>
</organism>
<dbReference type="SMART" id="SM00164">
    <property type="entry name" value="TBC"/>
    <property type="match status" value="1"/>
</dbReference>
<dbReference type="STRING" id="1257118.L8HFJ1"/>
<evidence type="ECO:0000256" key="6">
    <source>
        <dbReference type="SAM" id="MobiDB-lite"/>
    </source>
</evidence>
<evidence type="ECO:0000256" key="5">
    <source>
        <dbReference type="ARBA" id="ARBA00046045"/>
    </source>
</evidence>
<dbReference type="PANTHER" id="PTHR13530:SF3">
    <property type="entry name" value="TBC1 DOMAIN FAMILY MEMBER 7"/>
    <property type="match status" value="1"/>
</dbReference>
<dbReference type="VEuPathDB" id="AmoebaDB:ACA1_074980"/>
<name>L8HFJ1_ACACF</name>
<evidence type="ECO:0000313" key="8">
    <source>
        <dbReference type="EMBL" id="ELR23930.1"/>
    </source>
</evidence>
<dbReference type="GO" id="GO:0005096">
    <property type="term" value="F:GTPase activator activity"/>
    <property type="evidence" value="ECO:0007669"/>
    <property type="project" value="TreeGrafter"/>
</dbReference>
<dbReference type="Gene3D" id="1.10.10.750">
    <property type="entry name" value="Ypt/Rab-GAP domain of gyp1p, domain 1"/>
    <property type="match status" value="1"/>
</dbReference>
<gene>
    <name evidence="8" type="ORF">ACA1_074980</name>
</gene>